<keyword evidence="3" id="KW-1185">Reference proteome</keyword>
<evidence type="ECO:0000313" key="3">
    <source>
        <dbReference type="Proteomes" id="UP000691718"/>
    </source>
</evidence>
<sequence length="205" mass="22451">MYSSFALVPVPGRLFRHRLNQPQLVYSRRHPHLPFAQQVVAPHAAAFSTDDGTASRRSCSSSVTSNVSQRKIYRTRSARFCSVTVTDGSSSAKSRCILAQYAKPPVSPPFAQKYARNALLFIWVVQRMRRTPPEAGADCWAREDPADTKPAGGDDGCEGLLGGRAAPRARLAVRMLSRPAPAPDAPWRPPGSGPLRVLFNSIIHF</sequence>
<organism evidence="2 3">
    <name type="scientific">Parnassius apollo</name>
    <name type="common">Apollo butterfly</name>
    <name type="synonym">Papilio apollo</name>
    <dbReference type="NCBI Taxonomy" id="110799"/>
    <lineage>
        <taxon>Eukaryota</taxon>
        <taxon>Metazoa</taxon>
        <taxon>Ecdysozoa</taxon>
        <taxon>Arthropoda</taxon>
        <taxon>Hexapoda</taxon>
        <taxon>Insecta</taxon>
        <taxon>Pterygota</taxon>
        <taxon>Neoptera</taxon>
        <taxon>Endopterygota</taxon>
        <taxon>Lepidoptera</taxon>
        <taxon>Glossata</taxon>
        <taxon>Ditrysia</taxon>
        <taxon>Papilionoidea</taxon>
        <taxon>Papilionidae</taxon>
        <taxon>Parnassiinae</taxon>
        <taxon>Parnassini</taxon>
        <taxon>Parnassius</taxon>
        <taxon>Parnassius</taxon>
    </lineage>
</organism>
<accession>A0A8S3XS63</accession>
<evidence type="ECO:0000313" key="2">
    <source>
        <dbReference type="EMBL" id="CAG5033066.1"/>
    </source>
</evidence>
<dbReference type="AlphaFoldDB" id="A0A8S3XS63"/>
<feature type="region of interest" description="Disordered" evidence="1">
    <location>
        <begin position="135"/>
        <end position="158"/>
    </location>
</feature>
<evidence type="ECO:0000256" key="1">
    <source>
        <dbReference type="SAM" id="MobiDB-lite"/>
    </source>
</evidence>
<comment type="caution">
    <text evidence="2">The sequence shown here is derived from an EMBL/GenBank/DDBJ whole genome shotgun (WGS) entry which is preliminary data.</text>
</comment>
<protein>
    <submittedName>
        <fullName evidence="2">(apollo) hypothetical protein</fullName>
    </submittedName>
</protein>
<dbReference type="Proteomes" id="UP000691718">
    <property type="component" value="Unassembled WGS sequence"/>
</dbReference>
<proteinExistence type="predicted"/>
<name>A0A8S3XS63_PARAO</name>
<gene>
    <name evidence="2" type="ORF">PAPOLLO_LOCUS20025</name>
</gene>
<dbReference type="EMBL" id="CAJQZP010001245">
    <property type="protein sequence ID" value="CAG5033066.1"/>
    <property type="molecule type" value="Genomic_DNA"/>
</dbReference>
<reference evidence="2" key="1">
    <citation type="submission" date="2021-04" db="EMBL/GenBank/DDBJ databases">
        <authorList>
            <person name="Tunstrom K."/>
        </authorList>
    </citation>
    <scope>NUCLEOTIDE SEQUENCE</scope>
</reference>